<accession>A0ABU6CPY4</accession>
<feature type="coiled-coil region" evidence="1">
    <location>
        <begin position="32"/>
        <end position="59"/>
    </location>
</feature>
<proteinExistence type="predicted"/>
<reference evidence="2 3" key="1">
    <citation type="submission" date="2022-10" db="EMBL/GenBank/DDBJ databases">
        <authorList>
            <person name="Xie J."/>
            <person name="Shen N."/>
        </authorList>
    </citation>
    <scope>NUCLEOTIDE SEQUENCE [LARGE SCALE GENOMIC DNA]</scope>
    <source>
        <strain evidence="2 3">DSM 41681</strain>
    </source>
</reference>
<evidence type="ECO:0000313" key="3">
    <source>
        <dbReference type="Proteomes" id="UP001352223"/>
    </source>
</evidence>
<evidence type="ECO:0000256" key="1">
    <source>
        <dbReference type="SAM" id="Coils"/>
    </source>
</evidence>
<dbReference type="Proteomes" id="UP001352223">
    <property type="component" value="Unassembled WGS sequence"/>
</dbReference>
<name>A0ABU6CPY4_9ACTN</name>
<organism evidence="2 3">
    <name type="scientific">Streptomyces kunmingensis</name>
    <dbReference type="NCBI Taxonomy" id="68225"/>
    <lineage>
        <taxon>Bacteria</taxon>
        <taxon>Bacillati</taxon>
        <taxon>Actinomycetota</taxon>
        <taxon>Actinomycetes</taxon>
        <taxon>Kitasatosporales</taxon>
        <taxon>Streptomycetaceae</taxon>
        <taxon>Streptomyces</taxon>
    </lineage>
</organism>
<protein>
    <submittedName>
        <fullName evidence="2">Uncharacterized protein</fullName>
    </submittedName>
</protein>
<sequence length="177" mass="19413">MMRLVTTKRLTRLETETRAASEHARQTSGAANAAFARHLRELRAAIERAERAEAATSEVGAILRRALEQVAASEQELLLKAIAVRRLREELAAGPVDGQALTVLFHYGQPHTVYASREDAHADTSTHGYPADHVWGPRGERSPYECRWSCEAFIYSAASKGFRRAYVPSAEPVGGAA</sequence>
<gene>
    <name evidence="2" type="ORF">OKJ48_42225</name>
</gene>
<dbReference type="EMBL" id="JAOZYB010000368">
    <property type="protein sequence ID" value="MEB3966805.1"/>
    <property type="molecule type" value="Genomic_DNA"/>
</dbReference>
<keyword evidence="3" id="KW-1185">Reference proteome</keyword>
<dbReference type="RefSeq" id="WP_324776450.1">
    <property type="nucleotide sequence ID" value="NZ_BAAATS010000002.1"/>
</dbReference>
<evidence type="ECO:0000313" key="2">
    <source>
        <dbReference type="EMBL" id="MEB3966805.1"/>
    </source>
</evidence>
<comment type="caution">
    <text evidence="2">The sequence shown here is derived from an EMBL/GenBank/DDBJ whole genome shotgun (WGS) entry which is preliminary data.</text>
</comment>
<keyword evidence="1" id="KW-0175">Coiled coil</keyword>